<dbReference type="EMBL" id="STGY01000067">
    <property type="protein sequence ID" value="THV38664.1"/>
    <property type="molecule type" value="Genomic_DNA"/>
</dbReference>
<dbReference type="InterPro" id="IPR053863">
    <property type="entry name" value="Glyoxy/Ble-like_N"/>
</dbReference>
<dbReference type="AlphaFoldDB" id="A0A4S8QDS7"/>
<organism evidence="2 3">
    <name type="scientific">Glycomyces buryatensis</name>
    <dbReference type="NCBI Taxonomy" id="2570927"/>
    <lineage>
        <taxon>Bacteria</taxon>
        <taxon>Bacillati</taxon>
        <taxon>Actinomycetota</taxon>
        <taxon>Actinomycetes</taxon>
        <taxon>Glycomycetales</taxon>
        <taxon>Glycomycetaceae</taxon>
        <taxon>Glycomyces</taxon>
    </lineage>
</organism>
<dbReference type="Proteomes" id="UP000308760">
    <property type="component" value="Unassembled WGS sequence"/>
</dbReference>
<dbReference type="PANTHER" id="PTHR36503">
    <property type="entry name" value="BLR2520 PROTEIN"/>
    <property type="match status" value="1"/>
</dbReference>
<gene>
    <name evidence="2" type="ORF">FAB82_19745</name>
</gene>
<dbReference type="SUPFAM" id="SSF54593">
    <property type="entry name" value="Glyoxalase/Bleomycin resistance protein/Dihydroxybiphenyl dioxygenase"/>
    <property type="match status" value="1"/>
</dbReference>
<reference evidence="3" key="1">
    <citation type="submission" date="2019-04" db="EMBL/GenBank/DDBJ databases">
        <title>Nocardioides xinjiangensis sp. nov.</title>
        <authorList>
            <person name="Liu S."/>
        </authorList>
    </citation>
    <scope>NUCLEOTIDE SEQUENCE [LARGE SCALE GENOMIC DNA]</scope>
    <source>
        <strain evidence="3">18</strain>
    </source>
</reference>
<keyword evidence="2" id="KW-0560">Oxidoreductase</keyword>
<proteinExistence type="predicted"/>
<dbReference type="GO" id="GO:0051213">
    <property type="term" value="F:dioxygenase activity"/>
    <property type="evidence" value="ECO:0007669"/>
    <property type="project" value="UniProtKB-KW"/>
</dbReference>
<accession>A0A4S8QDS7</accession>
<feature type="domain" description="VOC" evidence="1">
    <location>
        <begin position="4"/>
        <end position="133"/>
    </location>
</feature>
<keyword evidence="2" id="KW-0223">Dioxygenase</keyword>
<sequence length="139" mass="15434">MAEKMIFLNLPVADLQRSKEFYEGLGWSINPDFSDENAACVVVDDNICLMLLTRAYYTTFTKRPVADTTAASGAMYALALPDRGSVDDLVTAALKAGGVEEDRPDIQSQQEEVGMYGRNFIDPDGHQWEPFHMPNPQAE</sequence>
<reference evidence="2 3" key="2">
    <citation type="submission" date="2019-05" db="EMBL/GenBank/DDBJ databases">
        <title>Glycomyces buryatensis sp. nov.</title>
        <authorList>
            <person name="Nikitina E."/>
        </authorList>
    </citation>
    <scope>NUCLEOTIDE SEQUENCE [LARGE SCALE GENOMIC DNA]</scope>
    <source>
        <strain evidence="2 3">18</strain>
    </source>
</reference>
<dbReference type="Gene3D" id="3.10.180.10">
    <property type="entry name" value="2,3-Dihydroxybiphenyl 1,2-Dioxygenase, domain 1"/>
    <property type="match status" value="1"/>
</dbReference>
<evidence type="ECO:0000313" key="3">
    <source>
        <dbReference type="Proteomes" id="UP000308760"/>
    </source>
</evidence>
<evidence type="ECO:0000259" key="1">
    <source>
        <dbReference type="PROSITE" id="PS51819"/>
    </source>
</evidence>
<dbReference type="InterPro" id="IPR029068">
    <property type="entry name" value="Glyas_Bleomycin-R_OHBP_Dase"/>
</dbReference>
<dbReference type="OrthoDB" id="4265398at2"/>
<name>A0A4S8QDS7_9ACTN</name>
<dbReference type="RefSeq" id="WP_136536249.1">
    <property type="nucleotide sequence ID" value="NZ_STGY01000067.1"/>
</dbReference>
<dbReference type="PROSITE" id="PS51819">
    <property type="entry name" value="VOC"/>
    <property type="match status" value="1"/>
</dbReference>
<comment type="caution">
    <text evidence="2">The sequence shown here is derived from an EMBL/GenBank/DDBJ whole genome shotgun (WGS) entry which is preliminary data.</text>
</comment>
<keyword evidence="3" id="KW-1185">Reference proteome</keyword>
<dbReference type="PANTHER" id="PTHR36503:SF2">
    <property type="entry name" value="BLR2408 PROTEIN"/>
    <property type="match status" value="1"/>
</dbReference>
<dbReference type="Pfam" id="PF22677">
    <property type="entry name" value="Ble-like_N"/>
    <property type="match status" value="1"/>
</dbReference>
<dbReference type="InterPro" id="IPR037523">
    <property type="entry name" value="VOC_core"/>
</dbReference>
<evidence type="ECO:0000313" key="2">
    <source>
        <dbReference type="EMBL" id="THV38664.1"/>
    </source>
</evidence>
<protein>
    <submittedName>
        <fullName evidence="2">Glyoxalase/bleomycin resistance/extradiol dioxygenase family protein</fullName>
    </submittedName>
</protein>